<evidence type="ECO:0000313" key="2">
    <source>
        <dbReference type="EMBL" id="MBT0653303.1"/>
    </source>
</evidence>
<dbReference type="Proteomes" id="UP000756860">
    <property type="component" value="Unassembled WGS sequence"/>
</dbReference>
<dbReference type="PROSITE" id="PS51257">
    <property type="entry name" value="PROKAR_LIPOPROTEIN"/>
    <property type="match status" value="1"/>
</dbReference>
<dbReference type="RefSeq" id="WP_214175306.1">
    <property type="nucleotide sequence ID" value="NZ_JAHCVK010000003.1"/>
</dbReference>
<reference evidence="2 3" key="1">
    <citation type="submission" date="2021-05" db="EMBL/GenBank/DDBJ databases">
        <title>The draft genome of Geobacter luticola JCM 17780.</title>
        <authorList>
            <person name="Xu Z."/>
            <person name="Masuda Y."/>
            <person name="Itoh H."/>
            <person name="Senoo K."/>
        </authorList>
    </citation>
    <scope>NUCLEOTIDE SEQUENCE [LARGE SCALE GENOMIC DNA]</scope>
    <source>
        <strain evidence="2 3">JCM 17780</strain>
    </source>
</reference>
<comment type="caution">
    <text evidence="2">The sequence shown here is derived from an EMBL/GenBank/DDBJ whole genome shotgun (WGS) entry which is preliminary data.</text>
</comment>
<name>A0ABS5SD44_9BACT</name>
<evidence type="ECO:0000313" key="3">
    <source>
        <dbReference type="Proteomes" id="UP000756860"/>
    </source>
</evidence>
<evidence type="ECO:0008006" key="4">
    <source>
        <dbReference type="Google" id="ProtNLM"/>
    </source>
</evidence>
<dbReference type="EMBL" id="JAHCVK010000003">
    <property type="protein sequence ID" value="MBT0653303.1"/>
    <property type="molecule type" value="Genomic_DNA"/>
</dbReference>
<feature type="chain" id="PRO_5045089275" description="Lipoprotein" evidence="1">
    <location>
        <begin position="23"/>
        <end position="147"/>
    </location>
</feature>
<gene>
    <name evidence="2" type="ORF">KI810_09565</name>
</gene>
<sequence length="147" mass="16963">MTYRLMMVAVTALLLASCHGYAQPRFDPAHYPRTYKQFDLTLSWRVDRSATAYTVEGFARNTRYVSVHDLEITGTLLDGRGKKLSEATFFFFPRQLSMDEDTPFTLNLPLAPGETPEKLRLFYRYRASEGGDGDKIHHFQSFEVEPR</sequence>
<organism evidence="2 3">
    <name type="scientific">Geomobilimonas luticola</name>
    <dbReference type="NCBI Taxonomy" id="1114878"/>
    <lineage>
        <taxon>Bacteria</taxon>
        <taxon>Pseudomonadati</taxon>
        <taxon>Thermodesulfobacteriota</taxon>
        <taxon>Desulfuromonadia</taxon>
        <taxon>Geobacterales</taxon>
        <taxon>Geobacteraceae</taxon>
        <taxon>Geomobilimonas</taxon>
    </lineage>
</organism>
<proteinExistence type="predicted"/>
<keyword evidence="1" id="KW-0732">Signal</keyword>
<accession>A0ABS5SD44</accession>
<feature type="signal peptide" evidence="1">
    <location>
        <begin position="1"/>
        <end position="22"/>
    </location>
</feature>
<protein>
    <recommendedName>
        <fullName evidence="4">Lipoprotein</fullName>
    </recommendedName>
</protein>
<evidence type="ECO:0000256" key="1">
    <source>
        <dbReference type="SAM" id="SignalP"/>
    </source>
</evidence>
<keyword evidence="3" id="KW-1185">Reference proteome</keyword>